<keyword evidence="4" id="KW-1185">Reference proteome</keyword>
<evidence type="ECO:0000313" key="3">
    <source>
        <dbReference type="EMBL" id="GAF46533.1"/>
    </source>
</evidence>
<dbReference type="EMBL" id="BAWF01000031">
    <property type="protein sequence ID" value="GAF46533.1"/>
    <property type="molecule type" value="Genomic_DNA"/>
</dbReference>
<evidence type="ECO:0000313" key="4">
    <source>
        <dbReference type="Proteomes" id="UP000019491"/>
    </source>
</evidence>
<feature type="domain" description="DUF732" evidence="1">
    <location>
        <begin position="161"/>
        <end position="229"/>
    </location>
</feature>
<sequence>MTTPTPPVGWNPDPDGKPHLRWWDGKQWTSATKALPRTATPDGPGWFPLPSNPKIEHYWDGEKFTEQRTVVATTEQRSKGLKGKVALAIAAVVALALAVALYARGDAEDEKSANAPASSAARTTVSSVIISRTTSPVTTPVVPLTTPARASATNQAVDATLVEVLDAEGIRYSSKAAIVDLAQGACNDFGRGANYADEVAGVTIGSNGAYDLADASFIVGAAVAGYCPQFESALPGR</sequence>
<evidence type="ECO:0000259" key="2">
    <source>
        <dbReference type="Pfam" id="PF10708"/>
    </source>
</evidence>
<evidence type="ECO:0000259" key="1">
    <source>
        <dbReference type="Pfam" id="PF05305"/>
    </source>
</evidence>
<comment type="caution">
    <text evidence="3">The sequence shown here is derived from an EMBL/GenBank/DDBJ whole genome shotgun (WGS) entry which is preliminary data.</text>
</comment>
<accession>X0PTX1</accession>
<dbReference type="Proteomes" id="UP000019491">
    <property type="component" value="Unassembled WGS sequence"/>
</dbReference>
<evidence type="ECO:0008006" key="5">
    <source>
        <dbReference type="Google" id="ProtNLM"/>
    </source>
</evidence>
<dbReference type="Pfam" id="PF05305">
    <property type="entry name" value="DUF732"/>
    <property type="match status" value="1"/>
</dbReference>
<dbReference type="AlphaFoldDB" id="X0PTX1"/>
<reference evidence="3 4" key="1">
    <citation type="submission" date="2014-02" db="EMBL/GenBank/DDBJ databases">
        <title>Whole genome shotgun sequence of Rhodococcus wratislaviensis NBRC 100605.</title>
        <authorList>
            <person name="Hosoyama A."/>
            <person name="Tsuchikane K."/>
            <person name="Yoshida I."/>
            <person name="Ohji S."/>
            <person name="Ichikawa N."/>
            <person name="Yamazoe A."/>
            <person name="Fujita N."/>
        </authorList>
    </citation>
    <scope>NUCLEOTIDE SEQUENCE [LARGE SCALE GENOMIC DNA]</scope>
    <source>
        <strain evidence="3 4">NBRC 100605</strain>
    </source>
</reference>
<organism evidence="3 4">
    <name type="scientific">Rhodococcus wratislaviensis NBRC 100605</name>
    <dbReference type="NCBI Taxonomy" id="1219028"/>
    <lineage>
        <taxon>Bacteria</taxon>
        <taxon>Bacillati</taxon>
        <taxon>Actinomycetota</taxon>
        <taxon>Actinomycetes</taxon>
        <taxon>Mycobacteriales</taxon>
        <taxon>Nocardiaceae</taxon>
        <taxon>Rhodococcus</taxon>
    </lineage>
</organism>
<proteinExistence type="predicted"/>
<protein>
    <recommendedName>
        <fullName evidence="5">DUF2510 domain-containing protein</fullName>
    </recommendedName>
</protein>
<dbReference type="InterPro" id="IPR007969">
    <property type="entry name" value="DUF732"/>
</dbReference>
<dbReference type="Pfam" id="PF10708">
    <property type="entry name" value="DUF2510"/>
    <property type="match status" value="1"/>
</dbReference>
<dbReference type="RefSeq" id="WP_081792432.1">
    <property type="nucleotide sequence ID" value="NZ_BAWF01000031.1"/>
</dbReference>
<feature type="domain" description="DUF2510" evidence="2">
    <location>
        <begin position="9"/>
        <end position="37"/>
    </location>
</feature>
<name>X0PTX1_RHOWR</name>
<dbReference type="InterPro" id="IPR018929">
    <property type="entry name" value="DUF2510"/>
</dbReference>
<gene>
    <name evidence="3" type="ORF">RW1_031_01170</name>
</gene>